<gene>
    <name evidence="2" type="ORF">MICPUN_107976</name>
</gene>
<feature type="region of interest" description="Disordered" evidence="1">
    <location>
        <begin position="237"/>
        <end position="289"/>
    </location>
</feature>
<feature type="region of interest" description="Disordered" evidence="1">
    <location>
        <begin position="313"/>
        <end position="333"/>
    </location>
</feature>
<dbReference type="Proteomes" id="UP000002009">
    <property type="component" value="Chromosome 3"/>
</dbReference>
<name>C1E2J2_MICCC</name>
<dbReference type="InParanoid" id="C1E2J2"/>
<feature type="compositionally biased region" description="Low complexity" evidence="1">
    <location>
        <begin position="273"/>
        <end position="285"/>
    </location>
</feature>
<dbReference type="AlphaFoldDB" id="C1E2J2"/>
<proteinExistence type="predicted"/>
<keyword evidence="3" id="KW-1185">Reference proteome</keyword>
<dbReference type="KEGG" id="mis:MICPUN_107976"/>
<accession>C1E2J2</accession>
<dbReference type="GeneID" id="8242286"/>
<evidence type="ECO:0000313" key="2">
    <source>
        <dbReference type="EMBL" id="ACO61923.1"/>
    </source>
</evidence>
<sequence length="333" mass="35707">MSPFALAAPTLAGSYRQLSSVAKRRFFGAHRNVPRRSRAVAPDVNIGGEDSSNAVDPASASDGDGFVLDSSGFAVSLGEDGYADADAAKLATRDVVSSRYPFVGSDAGAGAPSSSSGASFEPRFDPGPAVATFAVFIAFAVVNRRVANAVDRRRDRERAEEDLRQMRLKSLDGSADFDEVQEAFDRLERAKYEEAAAREMLSSLGIDARVRMPQPLGKPISQVEREEADVAERIAKIRERRERDASSATSGKRADDADDADGGIWDRPLPKKSSSSSSNESSAASGPPAWMNVTVGVVLTMLTWSFVGVTFSEDPALGPAIPPEELQRQMEMR</sequence>
<dbReference type="EMBL" id="CP001324">
    <property type="protein sequence ID" value="ACO61923.1"/>
    <property type="molecule type" value="Genomic_DNA"/>
</dbReference>
<evidence type="ECO:0000256" key="1">
    <source>
        <dbReference type="SAM" id="MobiDB-lite"/>
    </source>
</evidence>
<organism evidence="2 3">
    <name type="scientific">Micromonas commoda (strain RCC299 / NOUM17 / CCMP2709)</name>
    <name type="common">Picoplanktonic green alga</name>
    <dbReference type="NCBI Taxonomy" id="296587"/>
    <lineage>
        <taxon>Eukaryota</taxon>
        <taxon>Viridiplantae</taxon>
        <taxon>Chlorophyta</taxon>
        <taxon>Mamiellophyceae</taxon>
        <taxon>Mamiellales</taxon>
        <taxon>Mamiellaceae</taxon>
        <taxon>Micromonas</taxon>
    </lineage>
</organism>
<reference evidence="2 3" key="1">
    <citation type="journal article" date="2009" name="Science">
        <title>Green evolution and dynamic adaptations revealed by genomes of the marine picoeukaryotes Micromonas.</title>
        <authorList>
            <person name="Worden A.Z."/>
            <person name="Lee J.H."/>
            <person name="Mock T."/>
            <person name="Rouze P."/>
            <person name="Simmons M.P."/>
            <person name="Aerts A.L."/>
            <person name="Allen A.E."/>
            <person name="Cuvelier M.L."/>
            <person name="Derelle E."/>
            <person name="Everett M.V."/>
            <person name="Foulon E."/>
            <person name="Grimwood J."/>
            <person name="Gundlach H."/>
            <person name="Henrissat B."/>
            <person name="Napoli C."/>
            <person name="McDonald S.M."/>
            <person name="Parker M.S."/>
            <person name="Rombauts S."/>
            <person name="Salamov A."/>
            <person name="Von Dassow P."/>
            <person name="Badger J.H."/>
            <person name="Coutinho P.M."/>
            <person name="Demir E."/>
            <person name="Dubchak I."/>
            <person name="Gentemann C."/>
            <person name="Eikrem W."/>
            <person name="Gready J.E."/>
            <person name="John U."/>
            <person name="Lanier W."/>
            <person name="Lindquist E.A."/>
            <person name="Lucas S."/>
            <person name="Mayer K.F."/>
            <person name="Moreau H."/>
            <person name="Not F."/>
            <person name="Otillar R."/>
            <person name="Panaud O."/>
            <person name="Pangilinan J."/>
            <person name="Paulsen I."/>
            <person name="Piegu B."/>
            <person name="Poliakov A."/>
            <person name="Robbens S."/>
            <person name="Schmutz J."/>
            <person name="Toulza E."/>
            <person name="Wyss T."/>
            <person name="Zelensky A."/>
            <person name="Zhou K."/>
            <person name="Armbrust E.V."/>
            <person name="Bhattacharya D."/>
            <person name="Goodenough U.W."/>
            <person name="Van de Peer Y."/>
            <person name="Grigoriev I.V."/>
        </authorList>
    </citation>
    <scope>NUCLEOTIDE SEQUENCE [LARGE SCALE GENOMIC DNA]</scope>
    <source>
        <strain evidence="3">RCC299 / NOUM17</strain>
    </source>
</reference>
<protein>
    <submittedName>
        <fullName evidence="2">Uncharacterized protein</fullName>
    </submittedName>
</protein>
<dbReference type="RefSeq" id="XP_002500665.1">
    <property type="nucleotide sequence ID" value="XM_002500619.1"/>
</dbReference>
<evidence type="ECO:0000313" key="3">
    <source>
        <dbReference type="Proteomes" id="UP000002009"/>
    </source>
</evidence>